<accession>A0A9D4VDB7</accession>
<name>A0A9D4VDB7_ADICA</name>
<dbReference type="Proteomes" id="UP000886520">
    <property type="component" value="Chromosome 1"/>
</dbReference>
<evidence type="ECO:0000313" key="2">
    <source>
        <dbReference type="Proteomes" id="UP000886520"/>
    </source>
</evidence>
<evidence type="ECO:0000313" key="1">
    <source>
        <dbReference type="EMBL" id="KAI5084148.1"/>
    </source>
</evidence>
<gene>
    <name evidence="1" type="ORF">GOP47_0000317</name>
</gene>
<reference evidence="1" key="1">
    <citation type="submission" date="2021-01" db="EMBL/GenBank/DDBJ databases">
        <title>Adiantum capillus-veneris genome.</title>
        <authorList>
            <person name="Fang Y."/>
            <person name="Liao Q."/>
        </authorList>
    </citation>
    <scope>NUCLEOTIDE SEQUENCE</scope>
    <source>
        <strain evidence="1">H3</strain>
        <tissue evidence="1">Leaf</tissue>
    </source>
</reference>
<comment type="caution">
    <text evidence="1">The sequence shown here is derived from an EMBL/GenBank/DDBJ whole genome shotgun (WGS) entry which is preliminary data.</text>
</comment>
<keyword evidence="2" id="KW-1185">Reference proteome</keyword>
<dbReference type="EMBL" id="JABFUD020000001">
    <property type="protein sequence ID" value="KAI5084148.1"/>
    <property type="molecule type" value="Genomic_DNA"/>
</dbReference>
<protein>
    <submittedName>
        <fullName evidence="1">Uncharacterized protein</fullName>
    </submittedName>
</protein>
<dbReference type="AlphaFoldDB" id="A0A9D4VDB7"/>
<sequence length="86" mass="9693">MQNARAGRAGCCPFYRLLKFASFRPLRYVVTSSRIVVYCCSDFVVTEQGCFAKRSSVFKLFMLRKSLLQREGSKSGVQLSTWPAGV</sequence>
<organism evidence="1 2">
    <name type="scientific">Adiantum capillus-veneris</name>
    <name type="common">Maidenhair fern</name>
    <dbReference type="NCBI Taxonomy" id="13818"/>
    <lineage>
        <taxon>Eukaryota</taxon>
        <taxon>Viridiplantae</taxon>
        <taxon>Streptophyta</taxon>
        <taxon>Embryophyta</taxon>
        <taxon>Tracheophyta</taxon>
        <taxon>Polypodiopsida</taxon>
        <taxon>Polypodiidae</taxon>
        <taxon>Polypodiales</taxon>
        <taxon>Pteridineae</taxon>
        <taxon>Pteridaceae</taxon>
        <taxon>Vittarioideae</taxon>
        <taxon>Adiantum</taxon>
    </lineage>
</organism>
<proteinExistence type="predicted"/>